<protein>
    <submittedName>
        <fullName evidence="1">Uncharacterized protein</fullName>
    </submittedName>
</protein>
<dbReference type="EMBL" id="CM055752">
    <property type="protein sequence ID" value="KAJ7992587.1"/>
    <property type="molecule type" value="Genomic_DNA"/>
</dbReference>
<dbReference type="Proteomes" id="UP001157502">
    <property type="component" value="Chromosome 25"/>
</dbReference>
<gene>
    <name evidence="1" type="ORF">DPEC_G00280240</name>
</gene>
<organism evidence="1 2">
    <name type="scientific">Dallia pectoralis</name>
    <name type="common">Alaska blackfish</name>
    <dbReference type="NCBI Taxonomy" id="75939"/>
    <lineage>
        <taxon>Eukaryota</taxon>
        <taxon>Metazoa</taxon>
        <taxon>Chordata</taxon>
        <taxon>Craniata</taxon>
        <taxon>Vertebrata</taxon>
        <taxon>Euteleostomi</taxon>
        <taxon>Actinopterygii</taxon>
        <taxon>Neopterygii</taxon>
        <taxon>Teleostei</taxon>
        <taxon>Protacanthopterygii</taxon>
        <taxon>Esociformes</taxon>
        <taxon>Umbridae</taxon>
        <taxon>Dallia</taxon>
    </lineage>
</organism>
<accession>A0ACC2FMJ0</accession>
<comment type="caution">
    <text evidence="1">The sequence shown here is derived from an EMBL/GenBank/DDBJ whole genome shotgun (WGS) entry which is preliminary data.</text>
</comment>
<name>A0ACC2FMJ0_DALPE</name>
<proteinExistence type="predicted"/>
<reference evidence="1" key="1">
    <citation type="submission" date="2021-05" db="EMBL/GenBank/DDBJ databases">
        <authorList>
            <person name="Pan Q."/>
            <person name="Jouanno E."/>
            <person name="Zahm M."/>
            <person name="Klopp C."/>
            <person name="Cabau C."/>
            <person name="Louis A."/>
            <person name="Berthelot C."/>
            <person name="Parey E."/>
            <person name="Roest Crollius H."/>
            <person name="Montfort J."/>
            <person name="Robinson-Rechavi M."/>
            <person name="Bouchez O."/>
            <person name="Lampietro C."/>
            <person name="Lopez Roques C."/>
            <person name="Donnadieu C."/>
            <person name="Postlethwait J."/>
            <person name="Bobe J."/>
            <person name="Dillon D."/>
            <person name="Chandos A."/>
            <person name="von Hippel F."/>
            <person name="Guiguen Y."/>
        </authorList>
    </citation>
    <scope>NUCLEOTIDE SEQUENCE</scope>
    <source>
        <strain evidence="1">YG-Jan2019</strain>
    </source>
</reference>
<keyword evidence="2" id="KW-1185">Reference proteome</keyword>
<evidence type="ECO:0000313" key="1">
    <source>
        <dbReference type="EMBL" id="KAJ7992587.1"/>
    </source>
</evidence>
<evidence type="ECO:0000313" key="2">
    <source>
        <dbReference type="Proteomes" id="UP001157502"/>
    </source>
</evidence>
<sequence>MSTKDCLGPLFRPVPLPVEGGGRCSRWTGQANRPSTSSLSLHGRGDIVPRPVLHGSIGLFRHTSEGEIGC</sequence>